<feature type="transmembrane region" description="Helical" evidence="1">
    <location>
        <begin position="39"/>
        <end position="59"/>
    </location>
</feature>
<keyword evidence="1" id="KW-1133">Transmembrane helix</keyword>
<keyword evidence="1" id="KW-0472">Membrane</keyword>
<name>A0ABY1PYN8_9BACT</name>
<dbReference type="SUPFAM" id="SSF50998">
    <property type="entry name" value="Quinoprotein alcohol dehydrogenase-like"/>
    <property type="match status" value="1"/>
</dbReference>
<dbReference type="SMART" id="SM00564">
    <property type="entry name" value="PQQ"/>
    <property type="match status" value="3"/>
</dbReference>
<dbReference type="Proteomes" id="UP001158067">
    <property type="component" value="Unassembled WGS sequence"/>
</dbReference>
<feature type="transmembrane region" description="Helical" evidence="1">
    <location>
        <begin position="12"/>
        <end position="33"/>
    </location>
</feature>
<dbReference type="EMBL" id="FXUG01000004">
    <property type="protein sequence ID" value="SMP52700.1"/>
    <property type="molecule type" value="Genomic_DNA"/>
</dbReference>
<proteinExistence type="predicted"/>
<comment type="caution">
    <text evidence="3">The sequence shown here is derived from an EMBL/GenBank/DDBJ whole genome shotgun (WGS) entry which is preliminary data.</text>
</comment>
<dbReference type="Pfam" id="PF13360">
    <property type="entry name" value="PQQ_2"/>
    <property type="match status" value="1"/>
</dbReference>
<dbReference type="Gene3D" id="2.130.10.10">
    <property type="entry name" value="YVTN repeat-like/Quinoprotein amine dehydrogenase"/>
    <property type="match status" value="1"/>
</dbReference>
<feature type="transmembrane region" description="Helical" evidence="1">
    <location>
        <begin position="71"/>
        <end position="91"/>
    </location>
</feature>
<keyword evidence="4" id="KW-1185">Reference proteome</keyword>
<protein>
    <submittedName>
        <fullName evidence="3">Outer membrane protein assembly factor BamB</fullName>
    </submittedName>
</protein>
<dbReference type="RefSeq" id="WP_283432197.1">
    <property type="nucleotide sequence ID" value="NZ_FXUG01000004.1"/>
</dbReference>
<accession>A0ABY1PYN8</accession>
<sequence length="564" mass="60803">MNESSSGKVRSHVRRAAIAASIGGVLLVGLQLIAPSTDYQYVFLASLVVGVVTALVMLLQLQRASSKVGHPWRVPCVALLLAVTAVGLVRVKTLSGEMVPQLEWRFASHSVPELQRASDIDTASMESPGGETIDDVASVADEAGKTDDTDVSDAPKWTPVWGQFLGNERDGILAKREFEVPESAGEAEQLWTIGIGGGWASFAIAMDADSNGIAVTLEQREERECVTAYDLMTGKLLWLVDHNASHFNALGEGGPRSTPTIFNDRVYAQGATGTVWCLDLQTGSEVWKRDLLEAGGWDQAASEVAITWGRSGSPLVVDGMCVLPMGGTDQLSARSLIAMDVETGETVWTAGEGQISYASPQLLTLGGQRRIVSVNEADITGHEITTGEVLWQTDWEGQSNGGSNCSSVIPAGQDRFLIGKGYGGGSALIEVRRQDDGWEVEDVWRTTRVLKTKFNHCVTRDGVAYGISNGALQAVDVESAERLWEQGRRGRYGQGQVILVDDILIVQAEMGDVAIVEANPNDFVELIRFDALQQKTWNIPSVAGNLLLVRNAEQAIAFRLPTRP</sequence>
<gene>
    <name evidence="3" type="ORF">SAMN06265222_1044</name>
</gene>
<evidence type="ECO:0000256" key="1">
    <source>
        <dbReference type="SAM" id="Phobius"/>
    </source>
</evidence>
<dbReference type="InterPro" id="IPR002372">
    <property type="entry name" value="PQQ_rpt_dom"/>
</dbReference>
<dbReference type="PANTHER" id="PTHR34512">
    <property type="entry name" value="CELL SURFACE PROTEIN"/>
    <property type="match status" value="1"/>
</dbReference>
<keyword evidence="1" id="KW-0812">Transmembrane</keyword>
<dbReference type="InterPro" id="IPR011047">
    <property type="entry name" value="Quinoprotein_ADH-like_sf"/>
</dbReference>
<feature type="domain" description="Pyrrolo-quinoline quinone repeat" evidence="2">
    <location>
        <begin position="224"/>
        <end position="486"/>
    </location>
</feature>
<organism evidence="3 4">
    <name type="scientific">Neorhodopirellula lusitana</name>
    <dbReference type="NCBI Taxonomy" id="445327"/>
    <lineage>
        <taxon>Bacteria</taxon>
        <taxon>Pseudomonadati</taxon>
        <taxon>Planctomycetota</taxon>
        <taxon>Planctomycetia</taxon>
        <taxon>Pirellulales</taxon>
        <taxon>Pirellulaceae</taxon>
        <taxon>Neorhodopirellula</taxon>
    </lineage>
</organism>
<reference evidence="3 4" key="1">
    <citation type="submission" date="2017-05" db="EMBL/GenBank/DDBJ databases">
        <authorList>
            <person name="Varghese N."/>
            <person name="Submissions S."/>
        </authorList>
    </citation>
    <scope>NUCLEOTIDE SEQUENCE [LARGE SCALE GENOMIC DNA]</scope>
    <source>
        <strain evidence="3 4">DSM 25457</strain>
    </source>
</reference>
<dbReference type="InterPro" id="IPR015943">
    <property type="entry name" value="WD40/YVTN_repeat-like_dom_sf"/>
</dbReference>
<dbReference type="InterPro" id="IPR018391">
    <property type="entry name" value="PQQ_b-propeller_rpt"/>
</dbReference>
<evidence type="ECO:0000313" key="3">
    <source>
        <dbReference type="EMBL" id="SMP52700.1"/>
    </source>
</evidence>
<dbReference type="PANTHER" id="PTHR34512:SF30">
    <property type="entry name" value="OUTER MEMBRANE PROTEIN ASSEMBLY FACTOR BAMB"/>
    <property type="match status" value="1"/>
</dbReference>
<evidence type="ECO:0000259" key="2">
    <source>
        <dbReference type="Pfam" id="PF13360"/>
    </source>
</evidence>
<evidence type="ECO:0000313" key="4">
    <source>
        <dbReference type="Proteomes" id="UP001158067"/>
    </source>
</evidence>